<keyword evidence="14" id="KW-1185">Reference proteome</keyword>
<feature type="region of interest" description="Disordered" evidence="9">
    <location>
        <begin position="956"/>
        <end position="1023"/>
    </location>
</feature>
<dbReference type="Pfam" id="PF00664">
    <property type="entry name" value="ABC_membrane"/>
    <property type="match status" value="1"/>
</dbReference>
<dbReference type="CDD" id="cd18583">
    <property type="entry name" value="ABC_6TM_HMT1"/>
    <property type="match status" value="1"/>
</dbReference>
<evidence type="ECO:0000256" key="3">
    <source>
        <dbReference type="ARBA" id="ARBA00022692"/>
    </source>
</evidence>
<dbReference type="PROSITE" id="PS50929">
    <property type="entry name" value="ABC_TM1F"/>
    <property type="match status" value="1"/>
</dbReference>
<evidence type="ECO:0000256" key="7">
    <source>
        <dbReference type="ARBA" id="ARBA00023136"/>
    </source>
</evidence>
<dbReference type="Gene3D" id="3.40.50.300">
    <property type="entry name" value="P-loop containing nucleotide triphosphate hydrolases"/>
    <property type="match status" value="1"/>
</dbReference>
<feature type="transmembrane region" description="Helical" evidence="10">
    <location>
        <begin position="401"/>
        <end position="419"/>
    </location>
</feature>
<dbReference type="PANTHER" id="PTHR24221">
    <property type="entry name" value="ATP-BINDING CASSETTE SUB-FAMILY B"/>
    <property type="match status" value="1"/>
</dbReference>
<feature type="transmembrane region" description="Helical" evidence="10">
    <location>
        <begin position="373"/>
        <end position="395"/>
    </location>
</feature>
<dbReference type="PANTHER" id="PTHR24221:SF651">
    <property type="entry name" value="HEAVY METAL TOLERANCE PROTEIN"/>
    <property type="match status" value="1"/>
</dbReference>
<feature type="domain" description="ABC transmembrane type-1" evidence="12">
    <location>
        <begin position="263"/>
        <end position="557"/>
    </location>
</feature>
<comment type="subcellular location">
    <subcellularLocation>
        <location evidence="1">Membrane</location>
        <topology evidence="1">Multi-pass membrane protein</topology>
    </subcellularLocation>
</comment>
<dbReference type="InterPro" id="IPR036640">
    <property type="entry name" value="ABC1_TM_sf"/>
</dbReference>
<keyword evidence="3 10" id="KW-0812">Transmembrane</keyword>
<dbReference type="GO" id="GO:0016887">
    <property type="term" value="F:ATP hydrolysis activity"/>
    <property type="evidence" value="ECO:0007669"/>
    <property type="project" value="InterPro"/>
</dbReference>
<dbReference type="PROSITE" id="PS00211">
    <property type="entry name" value="ABC_TRANSPORTER_1"/>
    <property type="match status" value="1"/>
</dbReference>
<dbReference type="InterPro" id="IPR003439">
    <property type="entry name" value="ABC_transporter-like_ATP-bd"/>
</dbReference>
<evidence type="ECO:0000256" key="6">
    <source>
        <dbReference type="ARBA" id="ARBA00022989"/>
    </source>
</evidence>
<dbReference type="Gene3D" id="1.20.1560.10">
    <property type="entry name" value="ABC transporter type 1, transmembrane domain"/>
    <property type="match status" value="1"/>
</dbReference>
<dbReference type="InterPro" id="IPR017871">
    <property type="entry name" value="ABC_transporter-like_CS"/>
</dbReference>
<feature type="compositionally biased region" description="Basic and acidic residues" evidence="9">
    <location>
        <begin position="1077"/>
        <end position="1087"/>
    </location>
</feature>
<dbReference type="SUPFAM" id="SSF90123">
    <property type="entry name" value="ABC transporter transmembrane region"/>
    <property type="match status" value="1"/>
</dbReference>
<feature type="domain" description="ABC transporter" evidence="11">
    <location>
        <begin position="591"/>
        <end position="825"/>
    </location>
</feature>
<feature type="compositionally biased region" description="Polar residues" evidence="9">
    <location>
        <begin position="966"/>
        <end position="980"/>
    </location>
</feature>
<evidence type="ECO:0000256" key="2">
    <source>
        <dbReference type="ARBA" id="ARBA00022448"/>
    </source>
</evidence>
<evidence type="ECO:0000256" key="1">
    <source>
        <dbReference type="ARBA" id="ARBA00004141"/>
    </source>
</evidence>
<feature type="region of interest" description="Disordered" evidence="9">
    <location>
        <begin position="1077"/>
        <end position="1353"/>
    </location>
</feature>
<dbReference type="SMART" id="SM00382">
    <property type="entry name" value="AAA"/>
    <property type="match status" value="1"/>
</dbReference>
<dbReference type="FunFam" id="3.40.50.300:FF:000287">
    <property type="entry name" value="Multidrug ABC transporter ATP-binding protein"/>
    <property type="match status" value="1"/>
</dbReference>
<feature type="compositionally biased region" description="Basic and acidic residues" evidence="9">
    <location>
        <begin position="874"/>
        <end position="884"/>
    </location>
</feature>
<dbReference type="InterPro" id="IPR039421">
    <property type="entry name" value="Type_1_exporter"/>
</dbReference>
<dbReference type="GO" id="GO:0005774">
    <property type="term" value="C:vacuolar membrane"/>
    <property type="evidence" value="ECO:0007669"/>
    <property type="project" value="TreeGrafter"/>
</dbReference>
<evidence type="ECO:0000256" key="9">
    <source>
        <dbReference type="SAM" id="MobiDB-lite"/>
    </source>
</evidence>
<sequence>MLDTPQAFLKAHRTIHYIYPPLLFVFFAAMQTITFCTLQNLKPSKRKIRRNLILFLQTAAISTYVLEAILMLAQSLMQKYYFSPEDSILYVLSSIVVWGVIELCLVDNNNPVWYPYYGSWLLSLIAELCLLALPHDDPGQDSGFHKAKVFVGVIRVSFLFALPVSFWGFQRGDNQKSFCEDEESAGLLAASDEVNGTANGTSYGATSNNSNGTPDNPANTAANARMMKKIEESGNWWVYAKSFSILWKYLWPSEDKRLQASMIMVAFCLLAERGLNALVPHQLGVVTNSLSTGHGTIPWVQVSIYVALRWLDSGSGIPALHRYLWIPVDQYASRSITTAAYNHVMSLSHDFHTNKKSVEIYGSVRQGRSVNGFIESVLFAVLPMLADLFIAFAYFYYMFNAYMALIVAVVSIVYLYATAKLGATKNQIRRDYNTVGPYLSYSEFQARIEEANVMCETMSSWTTVSYFNRIEYEQDRYWGAIKNYQKAELNYVLGITFLGVSQSLIFTVGLLGASFLAVYEVSRGNKPVGSFVTLLSYWAQLGSPLAFFANFYRKIQTQMLDAERLLELFQRKPSVVDKPGAQEFQLNSGEIEFNDVCFAYDPRKPAIKNMSFRVPGGSTVALVGETGGGKTTCLKLLFRFFDVNSGSIKIDDQDIRDVTLWSLRENMGVVPQDPQLFNDTLMVNLKYANFDATDEQVYAACRAAAIHDKILGFPDGYLTKVGEHGVKLSGGELQRIAIARAILKNPKIVLLDEATSMVDMETERSIQHAFHELASNRTMFVIAHRLSTIMNANLIIVIKDGEIVEKGSHEELISAGGKYFQLWSKQLKNEQPKPSSGSPTELNYVNDLSPRSQAQELKKVSGELGTVSYPKSNLDGHSKPKTEKTNLATNASHIPIPAAENSEVQSNSPGDLDTNEISKSLSNRRSVVTFAAEVPRSDSQSEARISNAHGVLKNFGSVKNSEKQHMQLSRQVTPRTSSSLKPDAQEFIPNELTSKSYTTQGNSDDTPAANSAGGPPISSESKNGVMLGALTDIAPLSDQSGNEKAGKESDMYDQNGIRVDRIQTLQEKIGRVLKSSEAKVKEMEEGKSSQTPVEGKGLGTSKASKICVTMPNGGGDGDNQCAIDTENSPVSPTESHGELQSEPKKKRRRNRRRSNKSKSTEEGDSMVNGGSHEKTLETPLNESPSLPSLQNISPRPCGEEEFPPALDGNGSIDKKQKRRSPGGLKTSDPKAKVEKTVTSLSTLRQTISGEELSRKFNGKNRTNSASESSFRAALKEDLRPKSGDGEHMVSQSKSVEHPTPISSVANRNTLREQNRRRSWGKSTALKGSWRRSDRDDRDEGADAAQGPSFADGA</sequence>
<feature type="transmembrane region" description="Helical" evidence="10">
    <location>
        <begin position="53"/>
        <end position="76"/>
    </location>
</feature>
<evidence type="ECO:0000259" key="11">
    <source>
        <dbReference type="PROSITE" id="PS50893"/>
    </source>
</evidence>
<dbReference type="InterPro" id="IPR011527">
    <property type="entry name" value="ABC1_TM_dom"/>
</dbReference>
<organism evidence="13 14">
    <name type="scientific">Choiromyces venosus 120613-1</name>
    <dbReference type="NCBI Taxonomy" id="1336337"/>
    <lineage>
        <taxon>Eukaryota</taxon>
        <taxon>Fungi</taxon>
        <taxon>Dikarya</taxon>
        <taxon>Ascomycota</taxon>
        <taxon>Pezizomycotina</taxon>
        <taxon>Pezizomycetes</taxon>
        <taxon>Pezizales</taxon>
        <taxon>Tuberaceae</taxon>
        <taxon>Choiromyces</taxon>
    </lineage>
</organism>
<feature type="transmembrane region" description="Helical" evidence="10">
    <location>
        <begin position="18"/>
        <end position="41"/>
    </location>
</feature>
<dbReference type="OrthoDB" id="6500128at2759"/>
<feature type="compositionally biased region" description="Polar residues" evidence="9">
    <location>
        <begin position="1178"/>
        <end position="1193"/>
    </location>
</feature>
<dbReference type="GO" id="GO:0140359">
    <property type="term" value="F:ABC-type transporter activity"/>
    <property type="evidence" value="ECO:0007669"/>
    <property type="project" value="InterPro"/>
</dbReference>
<feature type="region of interest" description="Disordered" evidence="9">
    <location>
        <begin position="862"/>
        <end position="919"/>
    </location>
</feature>
<gene>
    <name evidence="13" type="ORF">L873DRAFT_1788028</name>
</gene>
<accession>A0A3N4JY93</accession>
<feature type="transmembrane region" description="Helical" evidence="10">
    <location>
        <begin position="491"/>
        <end position="519"/>
    </location>
</feature>
<protein>
    <recommendedName>
        <fullName evidence="15">P-loop containing nucleoside triphosphate hydrolase protein</fullName>
    </recommendedName>
</protein>
<keyword evidence="2" id="KW-0813">Transport</keyword>
<reference evidence="13 14" key="1">
    <citation type="journal article" date="2018" name="Nat. Ecol. Evol.">
        <title>Pezizomycetes genomes reveal the molecular basis of ectomycorrhizal truffle lifestyle.</title>
        <authorList>
            <person name="Murat C."/>
            <person name="Payen T."/>
            <person name="Noel B."/>
            <person name="Kuo A."/>
            <person name="Morin E."/>
            <person name="Chen J."/>
            <person name="Kohler A."/>
            <person name="Krizsan K."/>
            <person name="Balestrini R."/>
            <person name="Da Silva C."/>
            <person name="Montanini B."/>
            <person name="Hainaut M."/>
            <person name="Levati E."/>
            <person name="Barry K.W."/>
            <person name="Belfiori B."/>
            <person name="Cichocki N."/>
            <person name="Clum A."/>
            <person name="Dockter R.B."/>
            <person name="Fauchery L."/>
            <person name="Guy J."/>
            <person name="Iotti M."/>
            <person name="Le Tacon F."/>
            <person name="Lindquist E.A."/>
            <person name="Lipzen A."/>
            <person name="Malagnac F."/>
            <person name="Mello A."/>
            <person name="Molinier V."/>
            <person name="Miyauchi S."/>
            <person name="Poulain J."/>
            <person name="Riccioni C."/>
            <person name="Rubini A."/>
            <person name="Sitrit Y."/>
            <person name="Splivallo R."/>
            <person name="Traeger S."/>
            <person name="Wang M."/>
            <person name="Zifcakova L."/>
            <person name="Wipf D."/>
            <person name="Zambonelli A."/>
            <person name="Paolocci F."/>
            <person name="Nowrousian M."/>
            <person name="Ottonello S."/>
            <person name="Baldrian P."/>
            <person name="Spatafora J.W."/>
            <person name="Henrissat B."/>
            <person name="Nagy L.G."/>
            <person name="Aury J.M."/>
            <person name="Wincker P."/>
            <person name="Grigoriev I.V."/>
            <person name="Bonfante P."/>
            <person name="Martin F.M."/>
        </authorList>
    </citation>
    <scope>NUCLEOTIDE SEQUENCE [LARGE SCALE GENOMIC DNA]</scope>
    <source>
        <strain evidence="13 14">120613-1</strain>
    </source>
</reference>
<evidence type="ECO:0000256" key="4">
    <source>
        <dbReference type="ARBA" id="ARBA00022741"/>
    </source>
</evidence>
<keyword evidence="6 10" id="KW-1133">Transmembrane helix</keyword>
<evidence type="ECO:0000313" key="13">
    <source>
        <dbReference type="EMBL" id="RPB01999.1"/>
    </source>
</evidence>
<evidence type="ECO:0000256" key="8">
    <source>
        <dbReference type="ARBA" id="ARBA00024363"/>
    </source>
</evidence>
<evidence type="ECO:0000313" key="14">
    <source>
        <dbReference type="Proteomes" id="UP000276215"/>
    </source>
</evidence>
<feature type="compositionally biased region" description="Polar residues" evidence="9">
    <location>
        <begin position="1236"/>
        <end position="1248"/>
    </location>
</feature>
<dbReference type="InterPro" id="IPR003593">
    <property type="entry name" value="AAA+_ATPase"/>
</dbReference>
<evidence type="ECO:0008006" key="15">
    <source>
        <dbReference type="Google" id="ProtNLM"/>
    </source>
</evidence>
<dbReference type="Proteomes" id="UP000276215">
    <property type="component" value="Unassembled WGS sequence"/>
</dbReference>
<feature type="transmembrane region" description="Helical" evidence="10">
    <location>
        <begin position="88"/>
        <end position="106"/>
    </location>
</feature>
<dbReference type="STRING" id="1336337.A0A3N4JY93"/>
<dbReference type="Pfam" id="PF00005">
    <property type="entry name" value="ABC_tran"/>
    <property type="match status" value="1"/>
</dbReference>
<dbReference type="EMBL" id="ML120370">
    <property type="protein sequence ID" value="RPB01999.1"/>
    <property type="molecule type" value="Genomic_DNA"/>
</dbReference>
<feature type="region of interest" description="Disordered" evidence="9">
    <location>
        <begin position="1035"/>
        <end position="1055"/>
    </location>
</feature>
<feature type="compositionally biased region" description="Polar residues" evidence="9">
    <location>
        <begin position="1259"/>
        <end position="1269"/>
    </location>
</feature>
<comment type="similarity">
    <text evidence="8">Belongs to the ABC transporter superfamily. ABCB family. Heavy Metal importer (TC 3.A.1.210) subfamily.</text>
</comment>
<evidence type="ECO:0000256" key="5">
    <source>
        <dbReference type="ARBA" id="ARBA00022840"/>
    </source>
</evidence>
<dbReference type="PROSITE" id="PS50893">
    <property type="entry name" value="ABC_TRANSPORTER_2"/>
    <property type="match status" value="1"/>
</dbReference>
<evidence type="ECO:0000259" key="12">
    <source>
        <dbReference type="PROSITE" id="PS50929"/>
    </source>
</evidence>
<keyword evidence="5" id="KW-0067">ATP-binding</keyword>
<proteinExistence type="inferred from homology"/>
<keyword evidence="4" id="KW-0547">Nucleotide-binding</keyword>
<feature type="transmembrane region" description="Helical" evidence="10">
    <location>
        <begin position="113"/>
        <end position="133"/>
    </location>
</feature>
<dbReference type="GO" id="GO:0005524">
    <property type="term" value="F:ATP binding"/>
    <property type="evidence" value="ECO:0007669"/>
    <property type="project" value="UniProtKB-KW"/>
</dbReference>
<name>A0A3N4JY93_9PEZI</name>
<feature type="transmembrane region" description="Helical" evidence="10">
    <location>
        <begin position="149"/>
        <end position="169"/>
    </location>
</feature>
<feature type="compositionally biased region" description="Polar residues" evidence="9">
    <location>
        <begin position="1125"/>
        <end position="1134"/>
    </location>
</feature>
<feature type="compositionally biased region" description="Basic residues" evidence="9">
    <location>
        <begin position="1144"/>
        <end position="1156"/>
    </location>
</feature>
<keyword evidence="7 10" id="KW-0472">Membrane</keyword>
<evidence type="ECO:0000256" key="10">
    <source>
        <dbReference type="SAM" id="Phobius"/>
    </source>
</evidence>
<feature type="compositionally biased region" description="Basic and acidic residues" evidence="9">
    <location>
        <begin position="1273"/>
        <end position="1287"/>
    </location>
</feature>
<dbReference type="SUPFAM" id="SSF52540">
    <property type="entry name" value="P-loop containing nucleoside triphosphate hydrolases"/>
    <property type="match status" value="1"/>
</dbReference>
<feature type="compositionally biased region" description="Polar residues" evidence="9">
    <location>
        <begin position="991"/>
        <end position="1009"/>
    </location>
</feature>
<feature type="compositionally biased region" description="Polar residues" evidence="9">
    <location>
        <begin position="902"/>
        <end position="919"/>
    </location>
</feature>
<dbReference type="InterPro" id="IPR027417">
    <property type="entry name" value="P-loop_NTPase"/>
</dbReference>